<dbReference type="SUPFAM" id="SSF53335">
    <property type="entry name" value="S-adenosyl-L-methionine-dependent methyltransferases"/>
    <property type="match status" value="1"/>
</dbReference>
<dbReference type="PANTHER" id="PTHR42912:SF93">
    <property type="entry name" value="N6-ADENOSINE-METHYLTRANSFERASE TMT1A"/>
    <property type="match status" value="1"/>
</dbReference>
<reference evidence="2" key="1">
    <citation type="submission" date="2023-07" db="EMBL/GenBank/DDBJ databases">
        <authorList>
            <person name="Kim M."/>
        </authorList>
    </citation>
    <scope>NUCLEOTIDE SEQUENCE</scope>
    <source>
        <strain evidence="2">BIUV-7</strain>
    </source>
</reference>
<proteinExistence type="predicted"/>
<dbReference type="RefSeq" id="WP_303539101.1">
    <property type="nucleotide sequence ID" value="NZ_JAUOTP010000001.1"/>
</dbReference>
<dbReference type="EC" id="2.1.-.-" evidence="2"/>
<dbReference type="GO" id="GO:0008168">
    <property type="term" value="F:methyltransferase activity"/>
    <property type="evidence" value="ECO:0007669"/>
    <property type="project" value="UniProtKB-KW"/>
</dbReference>
<organism evidence="2 3">
    <name type="scientific">Sphingomonas natans</name>
    <dbReference type="NCBI Taxonomy" id="3063330"/>
    <lineage>
        <taxon>Bacteria</taxon>
        <taxon>Pseudomonadati</taxon>
        <taxon>Pseudomonadota</taxon>
        <taxon>Alphaproteobacteria</taxon>
        <taxon>Sphingomonadales</taxon>
        <taxon>Sphingomonadaceae</taxon>
        <taxon>Sphingomonas</taxon>
    </lineage>
</organism>
<accession>A0ABT8Y383</accession>
<dbReference type="InterPro" id="IPR013216">
    <property type="entry name" value="Methyltransf_11"/>
</dbReference>
<dbReference type="Proteomes" id="UP001169764">
    <property type="component" value="Unassembled WGS sequence"/>
</dbReference>
<name>A0ABT8Y383_9SPHN</name>
<feature type="domain" description="Methyltransferase type 11" evidence="1">
    <location>
        <begin position="38"/>
        <end position="126"/>
    </location>
</feature>
<dbReference type="Gene3D" id="3.40.50.150">
    <property type="entry name" value="Vaccinia Virus protein VP39"/>
    <property type="match status" value="1"/>
</dbReference>
<evidence type="ECO:0000313" key="2">
    <source>
        <dbReference type="EMBL" id="MDO6412765.1"/>
    </source>
</evidence>
<dbReference type="CDD" id="cd02440">
    <property type="entry name" value="AdoMet_MTases"/>
    <property type="match status" value="1"/>
</dbReference>
<dbReference type="EMBL" id="JAUOTP010000001">
    <property type="protein sequence ID" value="MDO6412765.1"/>
    <property type="molecule type" value="Genomic_DNA"/>
</dbReference>
<dbReference type="GO" id="GO:0032259">
    <property type="term" value="P:methylation"/>
    <property type="evidence" value="ECO:0007669"/>
    <property type="project" value="UniProtKB-KW"/>
</dbReference>
<evidence type="ECO:0000259" key="1">
    <source>
        <dbReference type="Pfam" id="PF08241"/>
    </source>
</evidence>
<keyword evidence="2" id="KW-0489">Methyltransferase</keyword>
<gene>
    <name evidence="2" type="ORF">Q4F19_00055</name>
</gene>
<dbReference type="PANTHER" id="PTHR42912">
    <property type="entry name" value="METHYLTRANSFERASE"/>
    <property type="match status" value="1"/>
</dbReference>
<keyword evidence="2" id="KW-0808">Transferase</keyword>
<protein>
    <submittedName>
        <fullName evidence="2">Class I SAM-dependent methyltransferase</fullName>
        <ecNumber evidence="2">2.1.-.-</ecNumber>
    </submittedName>
</protein>
<evidence type="ECO:0000313" key="3">
    <source>
        <dbReference type="Proteomes" id="UP001169764"/>
    </source>
</evidence>
<keyword evidence="3" id="KW-1185">Reference proteome</keyword>
<dbReference type="InterPro" id="IPR050508">
    <property type="entry name" value="Methyltransf_Superfamily"/>
</dbReference>
<dbReference type="InterPro" id="IPR029063">
    <property type="entry name" value="SAM-dependent_MTases_sf"/>
</dbReference>
<comment type="caution">
    <text evidence="2">The sequence shown here is derived from an EMBL/GenBank/DDBJ whole genome shotgun (WGS) entry which is preliminary data.</text>
</comment>
<dbReference type="Pfam" id="PF08241">
    <property type="entry name" value="Methyltransf_11"/>
    <property type="match status" value="1"/>
</dbReference>
<sequence length="210" mass="23669">MSGYHDARLSEDPRRGATWSALWHYVFRHHVRPEDCVLDLGAGYGDFINAVVARERIAVDAWPGMADHLAPGVTPVVTPATDLSAIPPGSVDFALASNLFEHLSRDDARTTLAELRRVLRSGGTLALLQPNYRYAYREYFDDYTHLVAYSHIALADLLRAEGWRVTMIKPRFLPLTIKSRLPTWRWLIGAYLRSPIKPMGKQMLVMAQPG</sequence>